<dbReference type="SUPFAM" id="SSF48452">
    <property type="entry name" value="TPR-like"/>
    <property type="match status" value="2"/>
</dbReference>
<dbReference type="PROSITE" id="PS50005">
    <property type="entry name" value="TPR"/>
    <property type="match status" value="1"/>
</dbReference>
<proteinExistence type="predicted"/>
<dbReference type="Gene3D" id="1.25.40.10">
    <property type="entry name" value="Tetratricopeptide repeat domain"/>
    <property type="match status" value="2"/>
</dbReference>
<keyword evidence="4" id="KW-1185">Reference proteome</keyword>
<protein>
    <submittedName>
        <fullName evidence="3">Tetratricopeptide (TPR) repeat protein</fullName>
    </submittedName>
</protein>
<name>A0ABX0UBB2_9FLAO</name>
<dbReference type="Gene3D" id="1.10.10.10">
    <property type="entry name" value="Winged helix-like DNA-binding domain superfamily/Winged helix DNA-binding domain"/>
    <property type="match status" value="1"/>
</dbReference>
<keyword evidence="2" id="KW-0472">Membrane</keyword>
<dbReference type="RefSeq" id="WP_167185641.1">
    <property type="nucleotide sequence ID" value="NZ_JAASQL010000001.1"/>
</dbReference>
<feature type="repeat" description="TPR" evidence="1">
    <location>
        <begin position="272"/>
        <end position="305"/>
    </location>
</feature>
<keyword evidence="1" id="KW-0802">TPR repeat</keyword>
<keyword evidence="2" id="KW-1133">Transmembrane helix</keyword>
<sequence>MKNYLSPYYFILYLIIMYPFYNLNAQNKQHLTFSPKEKKVTPNTINSDSLLIFYQVQKQQFLKENDTLKAINAALNISKISTNKGHYAQSYDSYWDALILANKTADSTYLGEIYTGLGVLYSMFNKDVKAEKYFDASLNILRKQKQPKSKLVNNFYLLSSHHRENGNYGKAQKYLDSCISYSKDKFLNGTTPFTQAEQAYIYFYQGKVDQAIKILKEVERFFIIKNSSYLVMLYSILGDIYLSKHEYKLSESYYLKSLFYSEKYKSHQNYIPKTYEKLSELYLVMGQLDIAYQYLKRSKKMDEELFGARSMNNSNILEIKDNYRVELEQQKKAIEKSKIIELEQEQKNLFLRNLILSISIGSLLIISGIIVWYLFNKRKTEKDNFIHKQKLSHEKNTEVLELKNKELTSSALQLIQKDELILQIKDKLLTIEGADNKIINQIINLIKINKSHDWEEFNARFTSVNKKFYQTLTSTYPELTRKDQRLCALIKLNFSSKDISQLLGISMESVNTSRYRLRKKMKLNKDDNLHNLISKL</sequence>
<organism evidence="3 4">
    <name type="scientific">Wenyingzhuangia heitensis</name>
    <dbReference type="NCBI Taxonomy" id="1487859"/>
    <lineage>
        <taxon>Bacteria</taxon>
        <taxon>Pseudomonadati</taxon>
        <taxon>Bacteroidota</taxon>
        <taxon>Flavobacteriia</taxon>
        <taxon>Flavobacteriales</taxon>
        <taxon>Flavobacteriaceae</taxon>
        <taxon>Wenyingzhuangia</taxon>
    </lineage>
</organism>
<keyword evidence="2" id="KW-0812">Transmembrane</keyword>
<reference evidence="3 4" key="1">
    <citation type="submission" date="2020-03" db="EMBL/GenBank/DDBJ databases">
        <title>Genomic Encyclopedia of Type Strains, Phase IV (KMG-IV): sequencing the most valuable type-strain genomes for metagenomic binning, comparative biology and taxonomic classification.</title>
        <authorList>
            <person name="Goeker M."/>
        </authorList>
    </citation>
    <scope>NUCLEOTIDE SEQUENCE [LARGE SCALE GENOMIC DNA]</scope>
    <source>
        <strain evidence="3 4">DSM 101599</strain>
    </source>
</reference>
<evidence type="ECO:0000256" key="1">
    <source>
        <dbReference type="PROSITE-ProRule" id="PRU00339"/>
    </source>
</evidence>
<gene>
    <name evidence="3" type="ORF">FHR24_001295</name>
</gene>
<dbReference type="InterPro" id="IPR019734">
    <property type="entry name" value="TPR_rpt"/>
</dbReference>
<dbReference type="EMBL" id="JAASQL010000001">
    <property type="protein sequence ID" value="NIJ44856.1"/>
    <property type="molecule type" value="Genomic_DNA"/>
</dbReference>
<evidence type="ECO:0000256" key="2">
    <source>
        <dbReference type="SAM" id="Phobius"/>
    </source>
</evidence>
<accession>A0ABX0UBB2</accession>
<evidence type="ECO:0000313" key="4">
    <source>
        <dbReference type="Proteomes" id="UP000745859"/>
    </source>
</evidence>
<dbReference type="SUPFAM" id="SSF46894">
    <property type="entry name" value="C-terminal effector domain of the bipartite response regulators"/>
    <property type="match status" value="1"/>
</dbReference>
<evidence type="ECO:0000313" key="3">
    <source>
        <dbReference type="EMBL" id="NIJ44856.1"/>
    </source>
</evidence>
<feature type="transmembrane region" description="Helical" evidence="2">
    <location>
        <begin position="6"/>
        <end position="23"/>
    </location>
</feature>
<dbReference type="Proteomes" id="UP000745859">
    <property type="component" value="Unassembled WGS sequence"/>
</dbReference>
<dbReference type="InterPro" id="IPR011990">
    <property type="entry name" value="TPR-like_helical_dom_sf"/>
</dbReference>
<dbReference type="InterPro" id="IPR016032">
    <property type="entry name" value="Sig_transdc_resp-reg_C-effctor"/>
</dbReference>
<dbReference type="InterPro" id="IPR036388">
    <property type="entry name" value="WH-like_DNA-bd_sf"/>
</dbReference>
<feature type="transmembrane region" description="Helical" evidence="2">
    <location>
        <begin position="354"/>
        <end position="375"/>
    </location>
</feature>
<comment type="caution">
    <text evidence="3">The sequence shown here is derived from an EMBL/GenBank/DDBJ whole genome shotgun (WGS) entry which is preliminary data.</text>
</comment>
<dbReference type="SMART" id="SM00028">
    <property type="entry name" value="TPR"/>
    <property type="match status" value="4"/>
</dbReference>